<organism evidence="3 4">
    <name type="scientific">Apophysomyces ossiformis</name>
    <dbReference type="NCBI Taxonomy" id="679940"/>
    <lineage>
        <taxon>Eukaryota</taxon>
        <taxon>Fungi</taxon>
        <taxon>Fungi incertae sedis</taxon>
        <taxon>Mucoromycota</taxon>
        <taxon>Mucoromycotina</taxon>
        <taxon>Mucoromycetes</taxon>
        <taxon>Mucorales</taxon>
        <taxon>Mucorineae</taxon>
        <taxon>Mucoraceae</taxon>
        <taxon>Apophysomyces</taxon>
    </lineage>
</organism>
<dbReference type="InterPro" id="IPR013783">
    <property type="entry name" value="Ig-like_fold"/>
</dbReference>
<feature type="chain" id="PRO_5034570173" description="Coth protein-domain-containing protein" evidence="2">
    <location>
        <begin position="20"/>
        <end position="614"/>
    </location>
</feature>
<protein>
    <recommendedName>
        <fullName evidence="5">Coth protein-domain-containing protein</fullName>
    </recommendedName>
</protein>
<feature type="signal peptide" evidence="2">
    <location>
        <begin position="1"/>
        <end position="19"/>
    </location>
</feature>
<dbReference type="EMBL" id="JABAYA010000058">
    <property type="protein sequence ID" value="KAF7727368.1"/>
    <property type="molecule type" value="Genomic_DNA"/>
</dbReference>
<evidence type="ECO:0000313" key="3">
    <source>
        <dbReference type="EMBL" id="KAF7727368.1"/>
    </source>
</evidence>
<reference evidence="3" key="1">
    <citation type="submission" date="2020-01" db="EMBL/GenBank/DDBJ databases">
        <title>Genome Sequencing of Three Apophysomyces-Like Fungal Strains Confirms a Novel Fungal Genus in the Mucoromycota with divergent Burkholderia-like Endosymbiotic Bacteria.</title>
        <authorList>
            <person name="Stajich J.E."/>
            <person name="Macias A.M."/>
            <person name="Carter-House D."/>
            <person name="Lovett B."/>
            <person name="Kasson L.R."/>
            <person name="Berry K."/>
            <person name="Grigoriev I."/>
            <person name="Chang Y."/>
            <person name="Spatafora J."/>
            <person name="Kasson M.T."/>
        </authorList>
    </citation>
    <scope>NUCLEOTIDE SEQUENCE</scope>
    <source>
        <strain evidence="3">NRRL A-21654</strain>
    </source>
</reference>
<keyword evidence="4" id="KW-1185">Reference proteome</keyword>
<gene>
    <name evidence="3" type="ORF">EC973_007611</name>
</gene>
<dbReference type="OrthoDB" id="2387105at2759"/>
<dbReference type="InterPro" id="IPR014756">
    <property type="entry name" value="Ig_E-set"/>
</dbReference>
<dbReference type="Proteomes" id="UP000605846">
    <property type="component" value="Unassembled WGS sequence"/>
</dbReference>
<evidence type="ECO:0000313" key="4">
    <source>
        <dbReference type="Proteomes" id="UP000605846"/>
    </source>
</evidence>
<comment type="caution">
    <text evidence="3">The sequence shown here is derived from an EMBL/GenBank/DDBJ whole genome shotgun (WGS) entry which is preliminary data.</text>
</comment>
<dbReference type="Gene3D" id="2.60.40.10">
    <property type="entry name" value="Immunoglobulins"/>
    <property type="match status" value="1"/>
</dbReference>
<name>A0A8H7BTW6_9FUNG</name>
<dbReference type="Pfam" id="PF08757">
    <property type="entry name" value="CotH"/>
    <property type="match status" value="1"/>
</dbReference>
<evidence type="ECO:0000256" key="1">
    <source>
        <dbReference type="SAM" id="MobiDB-lite"/>
    </source>
</evidence>
<dbReference type="InterPro" id="IPR014867">
    <property type="entry name" value="Spore_coat_CotH_CotH2/3/7"/>
</dbReference>
<proteinExistence type="predicted"/>
<dbReference type="AlphaFoldDB" id="A0A8H7BTW6"/>
<evidence type="ECO:0008006" key="5">
    <source>
        <dbReference type="Google" id="ProtNLM"/>
    </source>
</evidence>
<keyword evidence="2" id="KW-0732">Signal</keyword>
<evidence type="ECO:0000256" key="2">
    <source>
        <dbReference type="SAM" id="SignalP"/>
    </source>
</evidence>
<accession>A0A8H7BTW6</accession>
<dbReference type="PROSITE" id="PS51257">
    <property type="entry name" value="PROKAR_LIPOPROTEIN"/>
    <property type="match status" value="1"/>
</dbReference>
<sequence>MRLSLTVVAFSLLVACSNAAQIDFRVVAPGATNVEVSVNGQTTKLAASDPSVPYFTGKAEAADGAHYKYIVNGQPEGFERALEKGRASTRNDFHNRPVTYANIPKLPWPIKDNMWQRSDGDVMSFDDNYIPTIFMNGDAAELDNLVKNVPATTHKVKFTFIGPDEVKVFNDVSFGIHGAGKKHNNAKQSWKWELPEGQYLDNRNYFKIRHMEEDPTQMREKLYADILRAMGTYGNRANMVRLFINGQGFGTFNMLDDVSQYSYIRSMFYGGKPPQQMGPLYDGATGASFQYFENGDYSSFKPNPKSPKDYSALGPLCEAFNKTNTKDDAAVNAFGKKFDIDQFLRFMVMEYLAGHWDGYWMFQSNDGAYEDPTNNMWYFIDQDYDGTFGINLNEPEGKEFAKVSYKQFPQRYPNSVMINRLLENDKIKATFESYLKSTVAELFNNVTLTNRVLAYHDFILPDLQWDRSIKQQSPGIDFQWKFEQVTQNLWQAVDPPNMAANNGEGAGASWGLVEWIVARSQAVAQEFNIKITTQPLGPPGGQTPNTNNNGSKAADGTPSVSPSGGGAKTAGDSETVNAQGQQRNGAGMVLPQVLSTAAFIGASSLVAALVSCLT</sequence>
<dbReference type="PANTHER" id="PTHR40050:SF1">
    <property type="entry name" value="INNER SPORE COAT PROTEIN H"/>
    <property type="match status" value="1"/>
</dbReference>
<feature type="region of interest" description="Disordered" evidence="1">
    <location>
        <begin position="533"/>
        <end position="579"/>
    </location>
</feature>
<dbReference type="SUPFAM" id="SSF81296">
    <property type="entry name" value="E set domains"/>
    <property type="match status" value="1"/>
</dbReference>
<dbReference type="PANTHER" id="PTHR40050">
    <property type="entry name" value="INNER SPORE COAT PROTEIN H"/>
    <property type="match status" value="1"/>
</dbReference>